<gene>
    <name evidence="1" type="ORF">NKR19_g7518</name>
</gene>
<dbReference type="EMBL" id="JANBVN010000133">
    <property type="protein sequence ID" value="KAJ9139258.1"/>
    <property type="molecule type" value="Genomic_DNA"/>
</dbReference>
<accession>A0AA38R757</accession>
<keyword evidence="2" id="KW-1185">Reference proteome</keyword>
<comment type="caution">
    <text evidence="1">The sequence shown here is derived from an EMBL/GenBank/DDBJ whole genome shotgun (WGS) entry which is preliminary data.</text>
</comment>
<evidence type="ECO:0000313" key="2">
    <source>
        <dbReference type="Proteomes" id="UP001174691"/>
    </source>
</evidence>
<sequence>MDRTSGPKTPDQTIVFDDNGDLRLDIGTADEVHGQISFLVCSRALVRASPVFKPMLSDTYAEARPAHGEWVVKLPEDSDHVDGLRIIMDIVHGSFNKIHKDIEKHAEKLTTHSPTPVTDILYHVAVMADKWHGGRIWVAWVFGDEEKLKAELDLVLLAVESHAYPVLDKSRHTLSRIPYNPLQGRYLDTSDDIDNPLQHQFHDTPYPSNHHFDILGNGPKPEYALCIHDHTGSLMPLDDPPGETNQLLSFLDLGNSFANKRGEVIKSIRFQLGQFVDAISDGTTQRHCTGPRLDMAPVCRELQEAFSHVSLLPASDLVTEMSLVP</sequence>
<proteinExistence type="predicted"/>
<name>A0AA38R757_9PEZI</name>
<dbReference type="Proteomes" id="UP001174691">
    <property type="component" value="Unassembled WGS sequence"/>
</dbReference>
<reference evidence="1" key="1">
    <citation type="submission" date="2022-07" db="EMBL/GenBank/DDBJ databases">
        <title>Fungi with potential for degradation of polypropylene.</title>
        <authorList>
            <person name="Gostincar C."/>
        </authorList>
    </citation>
    <scope>NUCLEOTIDE SEQUENCE</scope>
    <source>
        <strain evidence="1">EXF-13287</strain>
    </source>
</reference>
<organism evidence="1 2">
    <name type="scientific">Coniochaeta hoffmannii</name>
    <dbReference type="NCBI Taxonomy" id="91930"/>
    <lineage>
        <taxon>Eukaryota</taxon>
        <taxon>Fungi</taxon>
        <taxon>Dikarya</taxon>
        <taxon>Ascomycota</taxon>
        <taxon>Pezizomycotina</taxon>
        <taxon>Sordariomycetes</taxon>
        <taxon>Sordariomycetidae</taxon>
        <taxon>Coniochaetales</taxon>
        <taxon>Coniochaetaceae</taxon>
        <taxon>Coniochaeta</taxon>
    </lineage>
</organism>
<evidence type="ECO:0000313" key="1">
    <source>
        <dbReference type="EMBL" id="KAJ9139258.1"/>
    </source>
</evidence>
<protein>
    <recommendedName>
        <fullName evidence="3">BTB domain-containing protein</fullName>
    </recommendedName>
</protein>
<evidence type="ECO:0008006" key="3">
    <source>
        <dbReference type="Google" id="ProtNLM"/>
    </source>
</evidence>
<dbReference type="AlphaFoldDB" id="A0AA38R757"/>